<dbReference type="PIRSF" id="PIRSF009407">
    <property type="entry name" value="IDH_monmr"/>
    <property type="match status" value="1"/>
</dbReference>
<feature type="site" description="Critical for catalysis" evidence="10">
    <location>
        <position position="259"/>
    </location>
</feature>
<evidence type="ECO:0000256" key="6">
    <source>
        <dbReference type="ARBA" id="ARBA00023002"/>
    </source>
</evidence>
<proteinExistence type="inferred from homology"/>
<keyword evidence="5 9" id="KW-0521">NADP</keyword>
<sequence length="738" mass="80897">MTKKIYYTLTDESPFLATQSLLPIVQAYAKTADIDVETKNISLPARILAVFADKLPAGAVFFGKPVTDDLAFLGAFTQDPSANIIKLPNISASLPQLKAAIAELQKNGYDVPNYPDAPATEEEKAIRAKYDKVKGSAVNPVLRQGNSDRRAPQAVKNYARKHPHSDGTWNESVKTHVSSMQADDFYGNETSITLPEADTFKIEFVSESGEVKELRAAKPLLKGEILDSTVMRMKSLEKFIAEQMEDAKKQGVLFSVHLKATMMKVSDPVMFGAFVRMFFKDVFTKYADLFKEIGVNENNGLGDLFKRLDGHPKEAEVKAAIDAAIAQGPSLAMVDSTKGITNLHVPSDVIIDASMPAMIRNSGCMWNKDGKLEEAKAVIPDRSYAGIYKATIDFCKKNGAFDPSTMGTVQNVGLMAQGAEEYGSHDKTFIATGKGIIRAVNSKGDVLLSQNVEAGDIYRMCQAKDAPIRDWVKLAVNRAKAANMPAIFWLDPNRAHDREVQKKVEVYLKEYDLSGLSISIKSPTDAIFETMTRAKKGEDTISVTGNVMRDYLTDLFPILEVGTSAKMLSIVPLMAGGGMFETGAGGSAPKQVQQFLAENYLRWDSLGEYFALAASLEQIGTPKAKVLAEALDKANEKILDNNRTPERKLGGLDNRGSHFYLAMYWAQELAVQTTDSELAAKFAPVAEALTKSEQEIVSALAKAQGVSVDIGGYYVTQPELLKKWMRPVEAFNRIIDNI</sequence>
<evidence type="ECO:0000256" key="5">
    <source>
        <dbReference type="ARBA" id="ARBA00022857"/>
    </source>
</evidence>
<comment type="catalytic activity">
    <reaction evidence="7 9">
        <text>D-threo-isocitrate + NADP(+) = 2-oxoglutarate + CO2 + NADPH</text>
        <dbReference type="Rhea" id="RHEA:19629"/>
        <dbReference type="ChEBI" id="CHEBI:15562"/>
        <dbReference type="ChEBI" id="CHEBI:16526"/>
        <dbReference type="ChEBI" id="CHEBI:16810"/>
        <dbReference type="ChEBI" id="CHEBI:57783"/>
        <dbReference type="ChEBI" id="CHEBI:58349"/>
        <dbReference type="EC" id="1.1.1.42"/>
    </reaction>
</comment>
<dbReference type="Proteomes" id="UP000231134">
    <property type="component" value="Unassembled WGS sequence"/>
</dbReference>
<dbReference type="GO" id="GO:0004450">
    <property type="term" value="F:isocitrate dehydrogenase (NADP+) activity"/>
    <property type="evidence" value="ECO:0007669"/>
    <property type="project" value="UniProtKB-EC"/>
</dbReference>
<evidence type="ECO:0000313" key="14">
    <source>
        <dbReference type="Proteomes" id="UP000231134"/>
    </source>
</evidence>
<keyword evidence="3 12" id="KW-0479">Metal-binding</keyword>
<organism evidence="13 14">
    <name type="scientific">Hallerella succinigenes</name>
    <dbReference type="NCBI Taxonomy" id="1896222"/>
    <lineage>
        <taxon>Bacteria</taxon>
        <taxon>Pseudomonadati</taxon>
        <taxon>Fibrobacterota</taxon>
        <taxon>Fibrobacteria</taxon>
        <taxon>Fibrobacterales</taxon>
        <taxon>Fibrobacteraceae</taxon>
        <taxon>Hallerella</taxon>
    </lineage>
</organism>
<dbReference type="GO" id="GO:0006097">
    <property type="term" value="P:glyoxylate cycle"/>
    <property type="evidence" value="ECO:0007669"/>
    <property type="project" value="UniProtKB-KW"/>
</dbReference>
<keyword evidence="6 9" id="KW-0560">Oxidoreductase</keyword>
<dbReference type="PANTHER" id="PTHR36999:SF1">
    <property type="entry name" value="ISOCITRATE DEHYDROGENASE (NADP(+))"/>
    <property type="match status" value="1"/>
</dbReference>
<dbReference type="RefSeq" id="WP_100426707.1">
    <property type="nucleotide sequence ID" value="NZ_PGEX01000001.1"/>
</dbReference>
<gene>
    <name evidence="13" type="ORF">BGX16_0297</name>
</gene>
<dbReference type="AlphaFoldDB" id="A0A2M9A423"/>
<feature type="binding site" evidence="12">
    <location>
        <position position="352"/>
    </location>
    <ligand>
        <name>Mg(2+)</name>
        <dbReference type="ChEBI" id="CHEBI:18420"/>
    </ligand>
</feature>
<dbReference type="OrthoDB" id="9807643at2"/>
<evidence type="ECO:0000256" key="3">
    <source>
        <dbReference type="ARBA" id="ARBA00022723"/>
    </source>
</evidence>
<keyword evidence="4 12" id="KW-0460">Magnesium</keyword>
<dbReference type="GO" id="GO:0046872">
    <property type="term" value="F:metal ion binding"/>
    <property type="evidence" value="ECO:0007669"/>
    <property type="project" value="UniProtKB-KW"/>
</dbReference>
<name>A0A2M9A423_9BACT</name>
<comment type="cofactor">
    <cofactor evidence="12">
        <name>Mg(2+)</name>
        <dbReference type="ChEBI" id="CHEBI:18420"/>
    </cofactor>
    <cofactor evidence="12">
        <name>Mn(2+)</name>
        <dbReference type="ChEBI" id="CHEBI:29035"/>
    </cofactor>
    <text evidence="12">Binds 1 Mg(2+) or Mn(2+) ion per subunit.</text>
</comment>
<evidence type="ECO:0000256" key="12">
    <source>
        <dbReference type="PIRSR" id="PIRSR009407-3"/>
    </source>
</evidence>
<dbReference type="SUPFAM" id="SSF53659">
    <property type="entry name" value="Isocitrate/Isopropylmalate dehydrogenase-like"/>
    <property type="match status" value="1"/>
</dbReference>
<dbReference type="EC" id="1.1.1.42" evidence="9"/>
<feature type="binding site" evidence="11">
    <location>
        <position position="149"/>
    </location>
    <ligand>
        <name>D-threo-isocitrate</name>
        <dbReference type="ChEBI" id="CHEBI:15562"/>
    </ligand>
</feature>
<evidence type="ECO:0000256" key="8">
    <source>
        <dbReference type="ARBA" id="ARBA00046318"/>
    </source>
</evidence>
<protein>
    <recommendedName>
        <fullName evidence="9">Isocitrate dehydrogenase [NADP]</fullName>
        <ecNumber evidence="9">1.1.1.42</ecNumber>
    </recommendedName>
    <alternativeName>
        <fullName evidence="9">Oxalosuccinate decarboxylase</fullName>
    </alternativeName>
</protein>
<evidence type="ECO:0000256" key="2">
    <source>
        <dbReference type="ARBA" id="ARBA00022532"/>
    </source>
</evidence>
<accession>A0A2M9A423</accession>
<dbReference type="Gene3D" id="3.40.718.10">
    <property type="entry name" value="Isopropylmalate Dehydrogenase"/>
    <property type="match status" value="1"/>
</dbReference>
<feature type="site" description="Critical for catalysis" evidence="10">
    <location>
        <position position="422"/>
    </location>
</feature>
<dbReference type="GO" id="GO:0006099">
    <property type="term" value="P:tricarboxylic acid cycle"/>
    <property type="evidence" value="ECO:0007669"/>
    <property type="project" value="UniProtKB-KW"/>
</dbReference>
<keyword evidence="14" id="KW-1185">Reference proteome</keyword>
<feature type="binding site" evidence="11">
    <location>
        <position position="549"/>
    </location>
    <ligand>
        <name>D-threo-isocitrate</name>
        <dbReference type="ChEBI" id="CHEBI:15562"/>
    </ligand>
</feature>
<dbReference type="InterPro" id="IPR004436">
    <property type="entry name" value="Isocitrate_DH_NADP_mono"/>
</dbReference>
<feature type="binding site" evidence="12">
    <location>
        <position position="550"/>
    </location>
    <ligand>
        <name>Mg(2+)</name>
        <dbReference type="ChEBI" id="CHEBI:18420"/>
    </ligand>
</feature>
<keyword evidence="1 9" id="KW-0329">Glyoxylate bypass</keyword>
<evidence type="ECO:0000313" key="13">
    <source>
        <dbReference type="EMBL" id="PJJ40377.1"/>
    </source>
</evidence>
<comment type="caution">
    <text evidence="13">The sequence shown here is derived from an EMBL/GenBank/DDBJ whole genome shotgun (WGS) entry which is preliminary data.</text>
</comment>
<feature type="binding site" evidence="11">
    <location>
        <begin position="136"/>
        <end position="143"/>
    </location>
    <ligand>
        <name>substrate</name>
    </ligand>
</feature>
<evidence type="ECO:0000256" key="9">
    <source>
        <dbReference type="PIRNR" id="PIRNR009407"/>
    </source>
</evidence>
<dbReference type="Pfam" id="PF03971">
    <property type="entry name" value="IDH"/>
    <property type="match status" value="1"/>
</dbReference>
<dbReference type="NCBIfam" id="TIGR00178">
    <property type="entry name" value="monomer_idh"/>
    <property type="match status" value="1"/>
</dbReference>
<feature type="binding site" evidence="12">
    <location>
        <position position="554"/>
    </location>
    <ligand>
        <name>Mg(2+)</name>
        <dbReference type="ChEBI" id="CHEBI:18420"/>
    </ligand>
</feature>
<evidence type="ECO:0000256" key="1">
    <source>
        <dbReference type="ARBA" id="ARBA00022435"/>
    </source>
</evidence>
<evidence type="ECO:0000256" key="7">
    <source>
        <dbReference type="ARBA" id="ARBA00023554"/>
    </source>
</evidence>
<comment type="similarity">
    <text evidence="8 9">Belongs to the monomeric-type IDH family.</text>
</comment>
<dbReference type="EMBL" id="PGEX01000001">
    <property type="protein sequence ID" value="PJJ40377.1"/>
    <property type="molecule type" value="Genomic_DNA"/>
</dbReference>
<evidence type="ECO:0000256" key="4">
    <source>
        <dbReference type="ARBA" id="ARBA00022842"/>
    </source>
</evidence>
<dbReference type="PANTHER" id="PTHR36999">
    <property type="entry name" value="ISOCITRATE DEHYDROGENASE [NADP]"/>
    <property type="match status" value="1"/>
</dbReference>
<evidence type="ECO:0000256" key="11">
    <source>
        <dbReference type="PIRSR" id="PIRSR009407-2"/>
    </source>
</evidence>
<evidence type="ECO:0000256" key="10">
    <source>
        <dbReference type="PIRSR" id="PIRSR009407-1"/>
    </source>
</evidence>
<reference evidence="13 14" key="1">
    <citation type="submission" date="2017-11" db="EMBL/GenBank/DDBJ databases">
        <title>Animal gut microbial communities from fecal samples from Wisconsin, USA.</title>
        <authorList>
            <person name="Neumann A."/>
        </authorList>
    </citation>
    <scope>NUCLEOTIDE SEQUENCE [LARGE SCALE GENOMIC DNA]</scope>
    <source>
        <strain evidence="13 14">UWS3</strain>
    </source>
</reference>
<keyword evidence="2 9" id="KW-0816">Tricarboxylic acid cycle</keyword>